<feature type="compositionally biased region" description="Basic residues" evidence="5">
    <location>
        <begin position="2130"/>
        <end position="2139"/>
    </location>
</feature>
<dbReference type="PANTHER" id="PTHR10887">
    <property type="entry name" value="DNA2/NAM7 HELICASE FAMILY"/>
    <property type="match status" value="1"/>
</dbReference>
<proteinExistence type="predicted"/>
<name>A0AAV8QYW6_ENSVE</name>
<keyword evidence="1" id="KW-0547">Nucleotide-binding</keyword>
<feature type="region of interest" description="Disordered" evidence="5">
    <location>
        <begin position="2125"/>
        <end position="2177"/>
    </location>
</feature>
<evidence type="ECO:0000313" key="10">
    <source>
        <dbReference type="Proteomes" id="UP001222027"/>
    </source>
</evidence>
<dbReference type="InterPro" id="IPR041679">
    <property type="entry name" value="DNA2/NAM7-like_C"/>
</dbReference>
<dbReference type="EMBL" id="JAQQAF010000006">
    <property type="protein sequence ID" value="KAJ8480598.1"/>
    <property type="molecule type" value="Genomic_DNA"/>
</dbReference>
<keyword evidence="3" id="KW-0347">Helicase</keyword>
<evidence type="ECO:0000259" key="8">
    <source>
        <dbReference type="Pfam" id="PF23576"/>
    </source>
</evidence>
<dbReference type="Gene3D" id="3.40.50.300">
    <property type="entry name" value="P-loop containing nucleotide triphosphate hydrolases"/>
    <property type="match status" value="2"/>
</dbReference>
<evidence type="ECO:0000256" key="4">
    <source>
        <dbReference type="ARBA" id="ARBA00022840"/>
    </source>
</evidence>
<feature type="compositionally biased region" description="Low complexity" evidence="5">
    <location>
        <begin position="2148"/>
        <end position="2160"/>
    </location>
</feature>
<dbReference type="SUPFAM" id="SSF52540">
    <property type="entry name" value="P-loop containing nucleoside triphosphate hydrolases"/>
    <property type="match status" value="1"/>
</dbReference>
<dbReference type="CDD" id="cd18042">
    <property type="entry name" value="DEXXQc_SETX"/>
    <property type="match status" value="1"/>
</dbReference>
<dbReference type="InterPro" id="IPR056474">
    <property type="entry name" value="SEN1_barrel"/>
</dbReference>
<evidence type="ECO:0000256" key="3">
    <source>
        <dbReference type="ARBA" id="ARBA00022806"/>
    </source>
</evidence>
<dbReference type="InterPro" id="IPR041677">
    <property type="entry name" value="DNA2/NAM7_AAA_11"/>
</dbReference>
<gene>
    <name evidence="9" type="ORF">OPV22_024325</name>
</gene>
<dbReference type="FunFam" id="3.40.50.300:FF:000326">
    <property type="entry name" value="P-loop containing nucleoside triphosphate hydrolase"/>
    <property type="match status" value="1"/>
</dbReference>
<organism evidence="9 10">
    <name type="scientific">Ensete ventricosum</name>
    <name type="common">Abyssinian banana</name>
    <name type="synonym">Musa ensete</name>
    <dbReference type="NCBI Taxonomy" id="4639"/>
    <lineage>
        <taxon>Eukaryota</taxon>
        <taxon>Viridiplantae</taxon>
        <taxon>Streptophyta</taxon>
        <taxon>Embryophyta</taxon>
        <taxon>Tracheophyta</taxon>
        <taxon>Spermatophyta</taxon>
        <taxon>Magnoliopsida</taxon>
        <taxon>Liliopsida</taxon>
        <taxon>Zingiberales</taxon>
        <taxon>Musaceae</taxon>
        <taxon>Ensete</taxon>
    </lineage>
</organism>
<dbReference type="InterPro" id="IPR047187">
    <property type="entry name" value="SF1_C_Upf1"/>
</dbReference>
<evidence type="ECO:0000256" key="5">
    <source>
        <dbReference type="SAM" id="MobiDB-lite"/>
    </source>
</evidence>
<feature type="domain" description="DNA2/NAM7 helicase-like C-terminal" evidence="7">
    <location>
        <begin position="1819"/>
        <end position="2025"/>
    </location>
</feature>
<dbReference type="CDD" id="cd18808">
    <property type="entry name" value="SF1_C_Upf1"/>
    <property type="match status" value="1"/>
</dbReference>
<evidence type="ECO:0000259" key="7">
    <source>
        <dbReference type="Pfam" id="PF13087"/>
    </source>
</evidence>
<keyword evidence="10" id="KW-1185">Reference proteome</keyword>
<dbReference type="GO" id="GO:0004386">
    <property type="term" value="F:helicase activity"/>
    <property type="evidence" value="ECO:0007669"/>
    <property type="project" value="UniProtKB-KW"/>
</dbReference>
<dbReference type="Proteomes" id="UP001222027">
    <property type="component" value="Unassembled WGS sequence"/>
</dbReference>
<dbReference type="GO" id="GO:0005524">
    <property type="term" value="F:ATP binding"/>
    <property type="evidence" value="ECO:0007669"/>
    <property type="project" value="UniProtKB-KW"/>
</dbReference>
<feature type="region of interest" description="Disordered" evidence="5">
    <location>
        <begin position="2067"/>
        <end position="2112"/>
    </location>
</feature>
<feature type="domain" description="Helicase SEN1 beta-barrel" evidence="8">
    <location>
        <begin position="1271"/>
        <end position="1377"/>
    </location>
</feature>
<evidence type="ECO:0008006" key="11">
    <source>
        <dbReference type="Google" id="ProtNLM"/>
    </source>
</evidence>
<keyword evidence="2" id="KW-0378">Hydrolase</keyword>
<accession>A0AAV8QYW6</accession>
<evidence type="ECO:0000313" key="9">
    <source>
        <dbReference type="EMBL" id="KAJ8480598.1"/>
    </source>
</evidence>
<dbReference type="GO" id="GO:0016787">
    <property type="term" value="F:hydrolase activity"/>
    <property type="evidence" value="ECO:0007669"/>
    <property type="project" value="UniProtKB-KW"/>
</dbReference>
<dbReference type="PANTHER" id="PTHR10887:SF495">
    <property type="entry name" value="HELICASE SENATAXIN ISOFORM X1-RELATED"/>
    <property type="match status" value="1"/>
</dbReference>
<evidence type="ECO:0000256" key="1">
    <source>
        <dbReference type="ARBA" id="ARBA00022741"/>
    </source>
</evidence>
<dbReference type="Pfam" id="PF13087">
    <property type="entry name" value="AAA_12"/>
    <property type="match status" value="1"/>
</dbReference>
<keyword evidence="4" id="KW-0067">ATP-binding</keyword>
<evidence type="ECO:0000256" key="2">
    <source>
        <dbReference type="ARBA" id="ARBA00022801"/>
    </source>
</evidence>
<dbReference type="InterPro" id="IPR027417">
    <property type="entry name" value="P-loop_NTPase"/>
</dbReference>
<sequence length="2222" mass="249934">MVRKGCTRRELLDRWSAIQEELDGDDPSPSRERRILRAKEEWFSDSFNFLVDLPGENHIWCDYSDLMGPLLETFHNFFKDTNSVSPLKLLWKRVSRELGHCTQCICQHHQAQEYYNVEYETDSVDPLLTVLHRLDEERVTEHLKDINMRIRCKEYDPESHGTEVVSVMFEVLMFPILLDDQSLVNEFQFFIEAVDQSHEVTLSSNQQYPGIYALLFLKGGRARAVGFRLAGCMGKLRRATDLEPLQPLLRKYIGFLEAEILPSTSEVLRPRAQLERINVWNGIKTLLGFLEAEALEDGILEKYPVFLSIVLNHVSDDTPEFSFAVACLRTLFEMLGCKLWLRTTLSPSMMRNTLLGQCFHTLNEKSHKDIFDLFLPFLQSLESLQDGEHEKQRRHFLYFLLHQVTQSRNFSNLMRKNACKIALLIIQRGYSMNPPCPPFECAHMWGPSLVSSLKDSSLHSSLRQPAFDLINTIIVSDASALMSLKSKYNDAFHICASVPQISLDDEDDQLFSYDVEEKDNSCWSEFGIQNKLTSLVCAEWACIPMLWFEALTKVDPSMLPISFSKAVFWALSHISLLEFGSVIEFSSSIEEFLSLNAREILSSFGWEVPTGSDDGGDGKESRNSVRASSMASFLTKTLKRLAGHFVLQIEQHELQKQWTWEPRMAESLILLIIDPDDSIRQADRVILEHVSSTRGLTSGLQFLCSSASSLSAMFSGLRYALQQVPVHSLMTIFHNLHHLFFILRKVLKEVVTSDKKSVKMDTKYTNPLFDGGFLRQPYFENFPDRPTGSLGTIVDMKSWEKFSCFLSAVVWPSILQCLEEGKELVNSKNCQMTCVRLLETLPVVYEKLSFSLSELSGNLACFTHDIFDLKWFLHLVEWGRSSLIVVSRHWKQCILSLVNYLKSSHTIKTSCNLGAIEAIVSHDTVAVDKLKEKVLQLNISLSEDVQFYDQKVLRPKTLLSEPSYVKKSSVSEIYVCNDQVCIGATLPPQTVGNQDVIILSDDEIEKKVSHDLVTIGALPDSHNHVDGTCLSEDGLKNVPSIKSSGNSQVPSQRANKDVVINSSVSSKVESAVCEGTSSMILPKSIDTYEVSQSSNTSDIVSSLKKAKLSSPPFLHQLSSQNYSSELRKDDAVIKELIRQDDDILECALERSRHAKLLSSKQSISVPKRQIVQLQLPTKNKFGPLNKMDSGARRLKPPKLDDWYRPILELDYFVLVGLTTDNEDGKSTLTNLREIPLCFQSSSHYVEIFRPLVLEEFKAQLHSSYIENSGDEMSCISICLLSVERVDDFHLIRGCLDGTDTVASRVCAENDLVLLTKEPLQNAAQHVHVLGKVERREKSDKSRSIVLVIRLYLPSSSSRFNKARRLLTERSKWFSSRIMSMTPQLREFQALSSLHDIPMLPIILNPVNHSAGHPASKKVQLDMLSRYMQKMFISSYNDSQIQAISTAVGSSEPKKTLELSLIQGPPGTGKTRTIVAIVSAWLALQKVHKSQCFKTPSAHSIHDNNESSHSKGLISQSAALARAWQDAAFAKQLMKDAEKDSSVPTERPSRGRILICAQSNAAVDELVSRISEGLYGSDGKVYKSYLVRVGNSRTVHPRSLPFFIDTLVEQRLAEEMNSQICGKNDKDAESSSSLRAKLEKVVDSIRFYESKRAKIEENEMNTGILINNKPSQKGDSLEISDAAIGAKLNILYGQKKAICADLATAHARERKVSEESRSLKHKIRKSILKEAEIVVTTLSGCGGDIYGVCSESASSNRFGKFSEQNLFDIVIIDEAAQALEPATLIPLQLLKSNGTKCMMVGDPKQLPATVLSNVASKFLYECSMFERLQRAGHPVIMLNEQYRMHPEICRFPSMHFYENKLLNGAEMEGRSALFHENCCLGPYMFFDIVDGHEHHGKNSGSVSLYNEAEVEVAVEILKFLKKRYPSEFTSRRIGIVTPYRSQLSLLRSRFSMAFQSDVVSEIEFNTIDGFQGREVDILVLSTVRASGSSSEPPKSHSKGIGFVADVRRMNVALTRAKISLWIVGNARTLQTNVNWAALIENSKERNLFRSFVRPYSHIFAKKLSSYSENRDSSKSASGSTHRKHSERDNYVGCITREAKPNAKTGSRIKSKLAGESPLQVHAYSKDIISKKASRKNKTAARRFSEHAPSSTSSQSSNSPSSREATQPTSIKKPFSRTDKAASDYRDGIACTCTPNIVAERQLRSTSIHYCNMHLNECKEALLG</sequence>
<dbReference type="Pfam" id="PF23576">
    <property type="entry name" value="SEN1_barrel"/>
    <property type="match status" value="1"/>
</dbReference>
<dbReference type="GO" id="GO:0005694">
    <property type="term" value="C:chromosome"/>
    <property type="evidence" value="ECO:0007669"/>
    <property type="project" value="UniProtKB-ARBA"/>
</dbReference>
<dbReference type="InterPro" id="IPR045055">
    <property type="entry name" value="DNA2/NAM7-like"/>
</dbReference>
<comment type="caution">
    <text evidence="9">The sequence shown here is derived from an EMBL/GenBank/DDBJ whole genome shotgun (WGS) entry which is preliminary data.</text>
</comment>
<protein>
    <recommendedName>
        <fullName evidence="11">Helicase ATP-binding domain-containing protein</fullName>
    </recommendedName>
</protein>
<dbReference type="Pfam" id="PF13086">
    <property type="entry name" value="AAA_11"/>
    <property type="match status" value="1"/>
</dbReference>
<reference evidence="9 10" key="1">
    <citation type="submission" date="2022-12" db="EMBL/GenBank/DDBJ databases">
        <title>Chromosome-scale assembly of the Ensete ventricosum genome.</title>
        <authorList>
            <person name="Dussert Y."/>
            <person name="Stocks J."/>
            <person name="Wendawek A."/>
            <person name="Woldeyes F."/>
            <person name="Nichols R.A."/>
            <person name="Borrell J.S."/>
        </authorList>
    </citation>
    <scope>NUCLEOTIDE SEQUENCE [LARGE SCALE GENOMIC DNA]</scope>
    <source>
        <strain evidence="10">cv. Maze</strain>
        <tissue evidence="9">Seeds</tissue>
    </source>
</reference>
<feature type="domain" description="DNA2/NAM7 helicase helicase" evidence="6">
    <location>
        <begin position="1435"/>
        <end position="1812"/>
    </location>
</feature>
<evidence type="ECO:0000259" key="6">
    <source>
        <dbReference type="Pfam" id="PF13086"/>
    </source>
</evidence>